<name>A0ABW6KH51_9BACI</name>
<gene>
    <name evidence="2" type="ORF">ACFYKX_15580</name>
</gene>
<dbReference type="Proteomes" id="UP001601059">
    <property type="component" value="Unassembled WGS sequence"/>
</dbReference>
<protein>
    <submittedName>
        <fullName evidence="2">Uncharacterized protein</fullName>
    </submittedName>
</protein>
<evidence type="ECO:0000313" key="3">
    <source>
        <dbReference type="Proteomes" id="UP001601059"/>
    </source>
</evidence>
<dbReference type="RefSeq" id="WP_389361986.1">
    <property type="nucleotide sequence ID" value="NZ_JBIACK010000008.1"/>
</dbReference>
<proteinExistence type="predicted"/>
<evidence type="ECO:0000313" key="2">
    <source>
        <dbReference type="EMBL" id="MFE8702017.1"/>
    </source>
</evidence>
<evidence type="ECO:0000256" key="1">
    <source>
        <dbReference type="SAM" id="Phobius"/>
    </source>
</evidence>
<reference evidence="2 3" key="1">
    <citation type="submission" date="2024-08" db="EMBL/GenBank/DDBJ databases">
        <title>Two novel Cytobacillus novel species.</title>
        <authorList>
            <person name="Liu G."/>
        </authorList>
    </citation>
    <scope>NUCLEOTIDE SEQUENCE [LARGE SCALE GENOMIC DNA]</scope>
    <source>
        <strain evidence="2 3">FJAT-54145</strain>
    </source>
</reference>
<accession>A0ABW6KH51</accession>
<keyword evidence="1" id="KW-0472">Membrane</keyword>
<keyword evidence="1" id="KW-1133">Transmembrane helix</keyword>
<feature type="transmembrane region" description="Helical" evidence="1">
    <location>
        <begin position="41"/>
        <end position="61"/>
    </location>
</feature>
<feature type="transmembrane region" description="Helical" evidence="1">
    <location>
        <begin position="12"/>
        <end position="35"/>
    </location>
</feature>
<comment type="caution">
    <text evidence="2">The sequence shown here is derived from an EMBL/GenBank/DDBJ whole genome shotgun (WGS) entry which is preliminary data.</text>
</comment>
<keyword evidence="3" id="KW-1185">Reference proteome</keyword>
<sequence length="260" mass="30308">MNIQQFYQQAANVSLNASLASFIPPIIILTLGVLVLPNGNIILFILPFLLYSFFCYQSYLLNKERSLGIHPYHLVKELEFTSLLDQQNLLFSFMPAPSLRMVFFHTTGQYGGELKDVEYSGYRWFLPYFADKRLPRNYGLYNDQQQLLATFKRKGRKMIVMDSEEERIITLLWSNHKVCLIEPSHTKIEIDSAALYIDSKYYNEQGSMIARVRKGLMPLEWGKVFKDSNTPVLSFDKDTTLQEKMIIFSSLIFQYSYSNH</sequence>
<organism evidence="2 3">
    <name type="scientific">Cytobacillus spartinae</name>
    <dbReference type="NCBI Taxonomy" id="3299023"/>
    <lineage>
        <taxon>Bacteria</taxon>
        <taxon>Bacillati</taxon>
        <taxon>Bacillota</taxon>
        <taxon>Bacilli</taxon>
        <taxon>Bacillales</taxon>
        <taxon>Bacillaceae</taxon>
        <taxon>Cytobacillus</taxon>
    </lineage>
</organism>
<keyword evidence="1" id="KW-0812">Transmembrane</keyword>
<dbReference type="EMBL" id="JBIACK010000008">
    <property type="protein sequence ID" value="MFE8702017.1"/>
    <property type="molecule type" value="Genomic_DNA"/>
</dbReference>